<evidence type="ECO:0000313" key="5">
    <source>
        <dbReference type="EMBL" id="CAF1495505.1"/>
    </source>
</evidence>
<feature type="signal peptide" evidence="3">
    <location>
        <begin position="1"/>
        <end position="21"/>
    </location>
</feature>
<evidence type="ECO:0000256" key="3">
    <source>
        <dbReference type="SAM" id="SignalP"/>
    </source>
</evidence>
<dbReference type="SUPFAM" id="SSF101898">
    <property type="entry name" value="NHL repeat"/>
    <property type="match status" value="1"/>
</dbReference>
<dbReference type="PROSITE" id="PS51125">
    <property type="entry name" value="NHL"/>
    <property type="match status" value="1"/>
</dbReference>
<dbReference type="EMBL" id="CAJNOR010003419">
    <property type="protein sequence ID" value="CAF1411895.1"/>
    <property type="molecule type" value="Genomic_DNA"/>
</dbReference>
<dbReference type="Proteomes" id="UP000663828">
    <property type="component" value="Unassembled WGS sequence"/>
</dbReference>
<gene>
    <name evidence="5" type="ORF">EDS130_LOCUS42288</name>
    <name evidence="4" type="ORF">XAT740_LOCUS34717</name>
</gene>
<protein>
    <submittedName>
        <fullName evidence="5">Uncharacterized protein</fullName>
    </submittedName>
</protein>
<keyword evidence="1" id="KW-0677">Repeat</keyword>
<feature type="chain" id="PRO_5036228788" evidence="3">
    <location>
        <begin position="22"/>
        <end position="782"/>
    </location>
</feature>
<dbReference type="PANTHER" id="PTHR24104:SF25">
    <property type="entry name" value="PROTEIN LIN-41"/>
    <property type="match status" value="1"/>
</dbReference>
<feature type="repeat" description="NHL" evidence="2">
    <location>
        <begin position="749"/>
        <end position="780"/>
    </location>
</feature>
<dbReference type="InterPro" id="IPR050952">
    <property type="entry name" value="TRIM-NHL_E3_ligases"/>
</dbReference>
<proteinExistence type="predicted"/>
<evidence type="ECO:0000256" key="1">
    <source>
        <dbReference type="ARBA" id="ARBA00022737"/>
    </source>
</evidence>
<dbReference type="OrthoDB" id="10018043at2759"/>
<dbReference type="EMBL" id="CAJNOJ010000607">
    <property type="protein sequence ID" value="CAF1495505.1"/>
    <property type="molecule type" value="Genomic_DNA"/>
</dbReference>
<dbReference type="Pfam" id="PF01436">
    <property type="entry name" value="NHL"/>
    <property type="match status" value="1"/>
</dbReference>
<dbReference type="InterPro" id="IPR011042">
    <property type="entry name" value="6-blade_b-propeller_TolB-like"/>
</dbReference>
<evidence type="ECO:0000313" key="4">
    <source>
        <dbReference type="EMBL" id="CAF1411895.1"/>
    </source>
</evidence>
<evidence type="ECO:0000256" key="2">
    <source>
        <dbReference type="PROSITE-ProRule" id="PRU00504"/>
    </source>
</evidence>
<dbReference type="GO" id="GO:0008270">
    <property type="term" value="F:zinc ion binding"/>
    <property type="evidence" value="ECO:0007669"/>
    <property type="project" value="UniProtKB-KW"/>
</dbReference>
<dbReference type="Proteomes" id="UP000663852">
    <property type="component" value="Unassembled WGS sequence"/>
</dbReference>
<evidence type="ECO:0000313" key="6">
    <source>
        <dbReference type="Proteomes" id="UP000663828"/>
    </source>
</evidence>
<accession>A0A815SPF5</accession>
<sequence length="782" mass="89982">MFSTLLYVGITALFFVQNSLSEHSVGNNVGRVKYENGEVILFQNPDKPTNFFFTPFPLVNPSNSRCHRNILSGYAELSLAIDLYTSQLIQAVNEYVKEHFSTLCDSNQTCHTAMVPMNVIGLVQNGLRTNETREMYQIGQEWFPNTIFLQSINFPIYTTYEDVCERLLSSLVSDCYLSNFEVHYSLHPEKLVERQIDVTTDQIILTAMFHQIRAQFSMTDTVVVTNHDYKQLLSEVINKINMKLRIQEGFGSSLQDPTILERLLDQQLPFKQVRLSQADDKLWNLMYRTSDSTRPDRLAKALNTILYRKNSTDDQYLLLDSHTLKHSLTQHDIDRIEELGKLLATRIPSENVTTPYIMSRDDVVTYLSNISNEIHLDNEIITPKPIDVHLIKMNTMKIEKKLVSHSMLVRTRSNIHVLPLRCPLVKTNSVNDRYRWLEDKVRLLTVLVRNLTNQSSECYREREELLTQMASFGQSALKKPGESPAIKWKPHGITVAGGNGGGNQSNQLYFPCGFFLDNYKDLIIADYWNDRIVKWNSNSSRGETIAGENGRGNRYDQLYSPRDVINEKQYNSFIICDRDNRRVMRWFFHNKEYQQMLMSDIDCWGLAMDKSGYIYVSDWKKNEVKRWHQEEPAGAIVAGGNGAGDRYDQLNYPTYIFVDEDYSIYISDGENHRVMKWAKDAKEGILVAGGNGRGNSLSQLINPRGVLVDGLGQIYIADMRNHRIVLWHEGDTEGSIIIGGYGLGNSSYQLHHPTALAFDNEENLYVADWENHRILKYEQNSQ</sequence>
<name>A0A815SPF5_ADIRI</name>
<comment type="caution">
    <text evidence="5">The sequence shown here is derived from an EMBL/GenBank/DDBJ whole genome shotgun (WGS) entry which is preliminary data.</text>
</comment>
<dbReference type="CDD" id="cd05819">
    <property type="entry name" value="NHL"/>
    <property type="match status" value="1"/>
</dbReference>
<dbReference type="AlphaFoldDB" id="A0A815SPF5"/>
<dbReference type="InterPro" id="IPR001258">
    <property type="entry name" value="NHL_repeat"/>
</dbReference>
<keyword evidence="3" id="KW-0732">Signal</keyword>
<organism evidence="5 7">
    <name type="scientific">Adineta ricciae</name>
    <name type="common">Rotifer</name>
    <dbReference type="NCBI Taxonomy" id="249248"/>
    <lineage>
        <taxon>Eukaryota</taxon>
        <taxon>Metazoa</taxon>
        <taxon>Spiralia</taxon>
        <taxon>Gnathifera</taxon>
        <taxon>Rotifera</taxon>
        <taxon>Eurotatoria</taxon>
        <taxon>Bdelloidea</taxon>
        <taxon>Adinetida</taxon>
        <taxon>Adinetidae</taxon>
        <taxon>Adineta</taxon>
    </lineage>
</organism>
<dbReference type="Gene3D" id="2.120.10.30">
    <property type="entry name" value="TolB, C-terminal domain"/>
    <property type="match status" value="2"/>
</dbReference>
<reference evidence="5" key="1">
    <citation type="submission" date="2021-02" db="EMBL/GenBank/DDBJ databases">
        <authorList>
            <person name="Nowell W R."/>
        </authorList>
    </citation>
    <scope>NUCLEOTIDE SEQUENCE</scope>
</reference>
<dbReference type="PANTHER" id="PTHR24104">
    <property type="entry name" value="E3 UBIQUITIN-PROTEIN LIGASE NHLRC1-RELATED"/>
    <property type="match status" value="1"/>
</dbReference>
<evidence type="ECO:0000313" key="7">
    <source>
        <dbReference type="Proteomes" id="UP000663852"/>
    </source>
</evidence>
<keyword evidence="6" id="KW-1185">Reference proteome</keyword>